<comment type="caution">
    <text evidence="11">The sequence shown here is derived from an EMBL/GenBank/DDBJ whole genome shotgun (WGS) entry which is preliminary data.</text>
</comment>
<dbReference type="GO" id="GO:0005768">
    <property type="term" value="C:endosome"/>
    <property type="evidence" value="ECO:0007669"/>
    <property type="project" value="TreeGrafter"/>
</dbReference>
<dbReference type="Gene3D" id="1.20.58.80">
    <property type="entry name" value="Phosphotransferase system, lactose/cellobiose-type IIA subunit"/>
    <property type="match status" value="1"/>
</dbReference>
<dbReference type="InterPro" id="IPR044098">
    <property type="entry name" value="STAMBP/STALP-like_MPN"/>
</dbReference>
<reference evidence="11" key="1">
    <citation type="submission" date="2022-07" db="EMBL/GenBank/DDBJ databases">
        <title>Genome Sequence of Physisporinus lineatus.</title>
        <authorList>
            <person name="Buettner E."/>
        </authorList>
    </citation>
    <scope>NUCLEOTIDE SEQUENCE</scope>
    <source>
        <strain evidence="11">VT162</strain>
    </source>
</reference>
<evidence type="ECO:0000256" key="6">
    <source>
        <dbReference type="ARBA" id="ARBA00022801"/>
    </source>
</evidence>
<dbReference type="InterPro" id="IPR037518">
    <property type="entry name" value="MPN"/>
</dbReference>
<evidence type="ECO:0000256" key="1">
    <source>
        <dbReference type="ARBA" id="ARBA00001947"/>
    </source>
</evidence>
<keyword evidence="8" id="KW-0482">Metalloprotease</keyword>
<name>A0AAD5V2Y1_9APHY</name>
<evidence type="ECO:0000256" key="9">
    <source>
        <dbReference type="SAM" id="MobiDB-lite"/>
    </source>
</evidence>
<dbReference type="EMBL" id="JANAWD010000181">
    <property type="protein sequence ID" value="KAJ3484648.1"/>
    <property type="molecule type" value="Genomic_DNA"/>
</dbReference>
<comment type="similarity">
    <text evidence="2">Belongs to the peptidase M67C family.</text>
</comment>
<evidence type="ECO:0000259" key="10">
    <source>
        <dbReference type="PROSITE" id="PS50249"/>
    </source>
</evidence>
<dbReference type="SMART" id="SM00232">
    <property type="entry name" value="JAB_MPN"/>
    <property type="match status" value="1"/>
</dbReference>
<feature type="compositionally biased region" description="Low complexity" evidence="9">
    <location>
        <begin position="306"/>
        <end position="326"/>
    </location>
</feature>
<keyword evidence="7" id="KW-0862">Zinc</keyword>
<dbReference type="GO" id="GO:0070536">
    <property type="term" value="P:protein K63-linked deubiquitination"/>
    <property type="evidence" value="ECO:0007669"/>
    <property type="project" value="InterPro"/>
</dbReference>
<evidence type="ECO:0000256" key="2">
    <source>
        <dbReference type="ARBA" id="ARBA00010981"/>
    </source>
</evidence>
<dbReference type="Pfam" id="PF01398">
    <property type="entry name" value="JAB"/>
    <property type="match status" value="1"/>
</dbReference>
<comment type="cofactor">
    <cofactor evidence="1">
        <name>Zn(2+)</name>
        <dbReference type="ChEBI" id="CHEBI:29105"/>
    </cofactor>
</comment>
<feature type="compositionally biased region" description="Pro residues" evidence="9">
    <location>
        <begin position="471"/>
        <end position="483"/>
    </location>
</feature>
<dbReference type="GO" id="GO:0006508">
    <property type="term" value="P:proteolysis"/>
    <property type="evidence" value="ECO:0007669"/>
    <property type="project" value="UniProtKB-KW"/>
</dbReference>
<keyword evidence="5" id="KW-0833">Ubl conjugation pathway</keyword>
<dbReference type="Proteomes" id="UP001212997">
    <property type="component" value="Unassembled WGS sequence"/>
</dbReference>
<keyword evidence="6" id="KW-0378">Hydrolase</keyword>
<dbReference type="GO" id="GO:0046872">
    <property type="term" value="F:metal ion binding"/>
    <property type="evidence" value="ECO:0007669"/>
    <property type="project" value="UniProtKB-KW"/>
</dbReference>
<dbReference type="SUPFAM" id="SSF102712">
    <property type="entry name" value="JAB1/MPN domain"/>
    <property type="match status" value="1"/>
</dbReference>
<proteinExistence type="inferred from homology"/>
<feature type="domain" description="MPN" evidence="10">
    <location>
        <begin position="546"/>
        <end position="676"/>
    </location>
</feature>
<protein>
    <recommendedName>
        <fullName evidence="10">MPN domain-containing protein</fullName>
    </recommendedName>
</protein>
<keyword evidence="12" id="KW-1185">Reference proteome</keyword>
<feature type="region of interest" description="Disordered" evidence="9">
    <location>
        <begin position="127"/>
        <end position="538"/>
    </location>
</feature>
<gene>
    <name evidence="11" type="ORF">NLI96_g5507</name>
</gene>
<dbReference type="GO" id="GO:0016020">
    <property type="term" value="C:membrane"/>
    <property type="evidence" value="ECO:0007669"/>
    <property type="project" value="TreeGrafter"/>
</dbReference>
<evidence type="ECO:0000256" key="3">
    <source>
        <dbReference type="ARBA" id="ARBA00022670"/>
    </source>
</evidence>
<evidence type="ECO:0000256" key="4">
    <source>
        <dbReference type="ARBA" id="ARBA00022723"/>
    </source>
</evidence>
<feature type="region of interest" description="Disordered" evidence="9">
    <location>
        <begin position="1"/>
        <end position="20"/>
    </location>
</feature>
<dbReference type="PROSITE" id="PS50249">
    <property type="entry name" value="MPN"/>
    <property type="match status" value="1"/>
</dbReference>
<evidence type="ECO:0000313" key="11">
    <source>
        <dbReference type="EMBL" id="KAJ3484648.1"/>
    </source>
</evidence>
<evidence type="ECO:0000256" key="5">
    <source>
        <dbReference type="ARBA" id="ARBA00022786"/>
    </source>
</evidence>
<feature type="compositionally biased region" description="Basic and acidic residues" evidence="9">
    <location>
        <begin position="144"/>
        <end position="278"/>
    </location>
</feature>
<keyword evidence="3" id="KW-0645">Protease</keyword>
<evidence type="ECO:0000313" key="12">
    <source>
        <dbReference type="Proteomes" id="UP001212997"/>
    </source>
</evidence>
<dbReference type="AlphaFoldDB" id="A0AAD5V2Y1"/>
<feature type="compositionally biased region" description="Polar residues" evidence="9">
    <location>
        <begin position="388"/>
        <end position="401"/>
    </location>
</feature>
<feature type="compositionally biased region" description="Low complexity" evidence="9">
    <location>
        <begin position="132"/>
        <end position="143"/>
    </location>
</feature>
<evidence type="ECO:0000256" key="8">
    <source>
        <dbReference type="ARBA" id="ARBA00023049"/>
    </source>
</evidence>
<dbReference type="GO" id="GO:0061578">
    <property type="term" value="F:K63-linked deubiquitinase activity"/>
    <property type="evidence" value="ECO:0007669"/>
    <property type="project" value="InterPro"/>
</dbReference>
<dbReference type="PANTHER" id="PTHR12947:SF13">
    <property type="entry name" value="FI19924P1"/>
    <property type="match status" value="1"/>
</dbReference>
<dbReference type="CDD" id="cd08066">
    <property type="entry name" value="MPN_AMSH_like"/>
    <property type="match status" value="1"/>
</dbReference>
<organism evidence="11 12">
    <name type="scientific">Meripilus lineatus</name>
    <dbReference type="NCBI Taxonomy" id="2056292"/>
    <lineage>
        <taxon>Eukaryota</taxon>
        <taxon>Fungi</taxon>
        <taxon>Dikarya</taxon>
        <taxon>Basidiomycota</taxon>
        <taxon>Agaricomycotina</taxon>
        <taxon>Agaricomycetes</taxon>
        <taxon>Polyporales</taxon>
        <taxon>Meripilaceae</taxon>
        <taxon>Meripilus</taxon>
    </lineage>
</organism>
<dbReference type="InterPro" id="IPR000555">
    <property type="entry name" value="JAMM/MPN+_dom"/>
</dbReference>
<dbReference type="Pfam" id="PF08969">
    <property type="entry name" value="USP8_dimer"/>
    <property type="match status" value="1"/>
</dbReference>
<dbReference type="InterPro" id="IPR015063">
    <property type="entry name" value="USP8_dimer"/>
</dbReference>
<sequence>MSNPRNPNLARKGTSNSISRRPHTIAELADLAKLTNWDGSIGLKHWLRTAEKSRKNGEELAEKREYEHAFIELAKAATIVLEKIPTHAQYRDVLNSEQRSNLSKNGQDILDALGRLKPILTQQYDDWQANHPSSSRSSSSEPPTRSDPREEASRRRREDQLRAQEEERARHAQDAMRREQEWRREESARRQAEERDRRTRDEAAWSRQSNEVKRRDQVAAAAEARRAAEARELAEHERNARVRREEEDARQSEEERMKRRVEDKRRREQDGIARRQQEADAAARAARRDIVYQIPASPGPGPSQPPLSLTPGGHAIEAARAAARGGPSMPVAAPIPSRPAIPGQNFPDSAFQEHYAPPRMPIESPSKYEDDTDVEGTGERRAPWMRNRQPTYNELTPSRTRPLNGIVYPAPVTTTSPAPPEGAIRYPSLMSQHQLKQGYVPSLQSMFSHSPEPPPPTASLLFTPKEGSPVPSQPQPPPQPRPNPAQYNAHPYSNVGQRGPSPSGARPPPPIPPKEAVSAPPTSSTFNAQRIVPGGSKDANIRDLKSVRLPRECLPKFLSIARVNTLQNRETCGLLLGKDKGTKFIITTLLIPKQHSTSDTCTMDEEELVLQFTEERHLITLGWIHTHPTQSCFMSSVDLHTHSGFQRMLPESFAVVCAPTSSPTFGIFRLTDPGGLQTILECTAKEAFHPHPEVPIYTDCDNNHVQMKDIPLEIVDLRS</sequence>
<dbReference type="GO" id="GO:0140492">
    <property type="term" value="F:metal-dependent deubiquitinase activity"/>
    <property type="evidence" value="ECO:0007669"/>
    <property type="project" value="InterPro"/>
</dbReference>
<accession>A0AAD5V2Y1</accession>
<dbReference type="PANTHER" id="PTHR12947">
    <property type="entry name" value="AMSH-LIKE PROTEASE"/>
    <property type="match status" value="1"/>
</dbReference>
<keyword evidence="4" id="KW-0479">Metal-binding</keyword>
<dbReference type="Gene3D" id="3.40.140.10">
    <property type="entry name" value="Cytidine Deaminase, domain 2"/>
    <property type="match status" value="1"/>
</dbReference>
<evidence type="ECO:0000256" key="7">
    <source>
        <dbReference type="ARBA" id="ARBA00022833"/>
    </source>
</evidence>